<accession>A0ABU3QUZ9</accession>
<evidence type="ECO:0000256" key="1">
    <source>
        <dbReference type="SAM" id="MobiDB-lite"/>
    </source>
</evidence>
<evidence type="ECO:0000313" key="2">
    <source>
        <dbReference type="EMBL" id="MDT9686284.1"/>
    </source>
</evidence>
<organism evidence="2 3">
    <name type="scientific">Streptomyces tamarix</name>
    <dbReference type="NCBI Taxonomy" id="3078565"/>
    <lineage>
        <taxon>Bacteria</taxon>
        <taxon>Bacillati</taxon>
        <taxon>Actinomycetota</taxon>
        <taxon>Actinomycetes</taxon>
        <taxon>Kitasatosporales</taxon>
        <taxon>Streptomycetaceae</taxon>
        <taxon>Streptomyces</taxon>
    </lineage>
</organism>
<dbReference type="EMBL" id="JAWCTQ010000061">
    <property type="protein sequence ID" value="MDT9686284.1"/>
    <property type="molecule type" value="Genomic_DNA"/>
</dbReference>
<sequence length="47" mass="4559">MRSAPTGLAGAGPAVPFSDRSTAAGPDGAEDRSEAGTGEGREVGERG</sequence>
<feature type="region of interest" description="Disordered" evidence="1">
    <location>
        <begin position="1"/>
        <end position="47"/>
    </location>
</feature>
<comment type="caution">
    <text evidence="2">The sequence shown here is derived from an EMBL/GenBank/DDBJ whole genome shotgun (WGS) entry which is preliminary data.</text>
</comment>
<feature type="compositionally biased region" description="Basic and acidic residues" evidence="1">
    <location>
        <begin position="29"/>
        <end position="47"/>
    </location>
</feature>
<evidence type="ECO:0000313" key="3">
    <source>
        <dbReference type="Proteomes" id="UP001250181"/>
    </source>
</evidence>
<protein>
    <submittedName>
        <fullName evidence="2">Uncharacterized protein</fullName>
    </submittedName>
</protein>
<proteinExistence type="predicted"/>
<name>A0ABU3QUZ9_9ACTN</name>
<gene>
    <name evidence="2" type="ORF">RND61_30070</name>
</gene>
<reference evidence="2 3" key="1">
    <citation type="submission" date="2023-09" db="EMBL/GenBank/DDBJ databases">
        <title>Streptomyces sp. nov.: A antagonism against Alternaria gaisen Producing Streptochlin, Isolated from Tamarix root soil.</title>
        <authorList>
            <person name="Chen Y."/>
        </authorList>
    </citation>
    <scope>NUCLEOTIDE SEQUENCE [LARGE SCALE GENOMIC DNA]</scope>
    <source>
        <strain evidence="2 3">TRM76323</strain>
    </source>
</reference>
<dbReference type="Proteomes" id="UP001250181">
    <property type="component" value="Unassembled WGS sequence"/>
</dbReference>
<dbReference type="RefSeq" id="WP_315881318.1">
    <property type="nucleotide sequence ID" value="NZ_JAWCTQ010000061.1"/>
</dbReference>
<keyword evidence="3" id="KW-1185">Reference proteome</keyword>